<name>A0ACC0UCD1_9AGAM</name>
<evidence type="ECO:0000313" key="2">
    <source>
        <dbReference type="Proteomes" id="UP001207468"/>
    </source>
</evidence>
<reference evidence="1" key="1">
    <citation type="submission" date="2021-03" db="EMBL/GenBank/DDBJ databases">
        <title>Evolutionary priming and transition to the ectomycorrhizal habit in an iconic lineage of mushroom-forming fungi: is preadaptation a requirement?</title>
        <authorList>
            <consortium name="DOE Joint Genome Institute"/>
            <person name="Looney B.P."/>
            <person name="Miyauchi S."/>
            <person name="Morin E."/>
            <person name="Drula E."/>
            <person name="Courty P.E."/>
            <person name="Chicoki N."/>
            <person name="Fauchery L."/>
            <person name="Kohler A."/>
            <person name="Kuo A."/>
            <person name="LaButti K."/>
            <person name="Pangilinan J."/>
            <person name="Lipzen A."/>
            <person name="Riley R."/>
            <person name="Andreopoulos W."/>
            <person name="He G."/>
            <person name="Johnson J."/>
            <person name="Barry K.W."/>
            <person name="Grigoriev I.V."/>
            <person name="Nagy L."/>
            <person name="Hibbett D."/>
            <person name="Henrissat B."/>
            <person name="Matheny P.B."/>
            <person name="Labbe J."/>
            <person name="Martin A.F."/>
        </authorList>
    </citation>
    <scope>NUCLEOTIDE SEQUENCE</scope>
    <source>
        <strain evidence="1">BPL698</strain>
    </source>
</reference>
<organism evidence="1 2">
    <name type="scientific">Russula earlei</name>
    <dbReference type="NCBI Taxonomy" id="71964"/>
    <lineage>
        <taxon>Eukaryota</taxon>
        <taxon>Fungi</taxon>
        <taxon>Dikarya</taxon>
        <taxon>Basidiomycota</taxon>
        <taxon>Agaricomycotina</taxon>
        <taxon>Agaricomycetes</taxon>
        <taxon>Russulales</taxon>
        <taxon>Russulaceae</taxon>
        <taxon>Russula</taxon>
    </lineage>
</organism>
<protein>
    <submittedName>
        <fullName evidence="1">Uncharacterized protein</fullName>
    </submittedName>
</protein>
<comment type="caution">
    <text evidence="1">The sequence shown here is derived from an EMBL/GenBank/DDBJ whole genome shotgun (WGS) entry which is preliminary data.</text>
</comment>
<keyword evidence="2" id="KW-1185">Reference proteome</keyword>
<gene>
    <name evidence="1" type="ORF">F5148DRAFT_1283674</name>
</gene>
<proteinExistence type="predicted"/>
<dbReference type="EMBL" id="JAGFNK010000080">
    <property type="protein sequence ID" value="KAI9508739.1"/>
    <property type="molecule type" value="Genomic_DNA"/>
</dbReference>
<evidence type="ECO:0000313" key="1">
    <source>
        <dbReference type="EMBL" id="KAI9508739.1"/>
    </source>
</evidence>
<dbReference type="Proteomes" id="UP001207468">
    <property type="component" value="Unassembled WGS sequence"/>
</dbReference>
<accession>A0ACC0UCD1</accession>
<sequence>MEEEAVRQAAANALPQPPPGAAAQAAAGQDGALARPSQLAAATNKGEEADLQQALREEDLMEEEMIARAIAMSVHPEAESEENK</sequence>